<evidence type="ECO:0000313" key="2">
    <source>
        <dbReference type="Proteomes" id="UP001165561"/>
    </source>
</evidence>
<dbReference type="EMBL" id="JARACI010000856">
    <property type="protein sequence ID" value="MDD9206344.1"/>
    <property type="molecule type" value="Genomic_DNA"/>
</dbReference>
<accession>A0ABT5TWA4</accession>
<sequence length="180" mass="19446">GSSRALGGGRLGTLGLIVLIRSQLFREYPETVITLVEAAWDPETDRRELDPDRTHLPQVMGRLGEDVTYVGFTPDRRDMVGDHDPAAGRPGGFLVFQQPDGGLTFGLNDDVDDAGPRTLDSWNALAWSDLTAPEIRADTLQATVAGPLVWGQNSATMAAILLERPVTLALHVSDIAREST</sequence>
<comment type="caution">
    <text evidence="1">The sequence shown here is derived from an EMBL/GenBank/DDBJ whole genome shotgun (WGS) entry which is preliminary data.</text>
</comment>
<organism evidence="1 2">
    <name type="scientific">Georgenia halotolerans</name>
    <dbReference type="NCBI Taxonomy" id="3028317"/>
    <lineage>
        <taxon>Bacteria</taxon>
        <taxon>Bacillati</taxon>
        <taxon>Actinomycetota</taxon>
        <taxon>Actinomycetes</taxon>
        <taxon>Micrococcales</taxon>
        <taxon>Bogoriellaceae</taxon>
        <taxon>Georgenia</taxon>
    </lineage>
</organism>
<feature type="non-terminal residue" evidence="1">
    <location>
        <position position="1"/>
    </location>
</feature>
<evidence type="ECO:0000313" key="1">
    <source>
        <dbReference type="EMBL" id="MDD9206344.1"/>
    </source>
</evidence>
<dbReference type="Proteomes" id="UP001165561">
    <property type="component" value="Unassembled WGS sequence"/>
</dbReference>
<name>A0ABT5TWA4_9MICO</name>
<gene>
    <name evidence="1" type="ORF">PU560_07665</name>
</gene>
<keyword evidence="2" id="KW-1185">Reference proteome</keyword>
<protein>
    <submittedName>
        <fullName evidence="1">Uncharacterized protein</fullName>
    </submittedName>
</protein>
<reference evidence="1" key="1">
    <citation type="submission" date="2023-02" db="EMBL/GenBank/DDBJ databases">
        <title>Georgenia sp.10Sc9-8, isolated from a soil sample collected from the Taklamakan desert.</title>
        <authorList>
            <person name="Liu S."/>
        </authorList>
    </citation>
    <scope>NUCLEOTIDE SEQUENCE</scope>
    <source>
        <strain evidence="1">10Sc9-8</strain>
    </source>
</reference>
<proteinExistence type="predicted"/>